<accession>A0ACC0A531</accession>
<keyword evidence="2" id="KW-1185">Reference proteome</keyword>
<evidence type="ECO:0000313" key="1">
    <source>
        <dbReference type="EMBL" id="KAI5655304.1"/>
    </source>
</evidence>
<gene>
    <name evidence="1" type="ORF">M9H77_32491</name>
</gene>
<proteinExistence type="predicted"/>
<protein>
    <submittedName>
        <fullName evidence="1">Uncharacterized protein</fullName>
    </submittedName>
</protein>
<reference evidence="2" key="1">
    <citation type="journal article" date="2023" name="Nat. Plants">
        <title>Single-cell RNA sequencing provides a high-resolution roadmap for understanding the multicellular compartmentation of specialized metabolism.</title>
        <authorList>
            <person name="Sun S."/>
            <person name="Shen X."/>
            <person name="Li Y."/>
            <person name="Li Y."/>
            <person name="Wang S."/>
            <person name="Li R."/>
            <person name="Zhang H."/>
            <person name="Shen G."/>
            <person name="Guo B."/>
            <person name="Wei J."/>
            <person name="Xu J."/>
            <person name="St-Pierre B."/>
            <person name="Chen S."/>
            <person name="Sun C."/>
        </authorList>
    </citation>
    <scope>NUCLEOTIDE SEQUENCE [LARGE SCALE GENOMIC DNA]</scope>
</reference>
<dbReference type="EMBL" id="CM044707">
    <property type="protein sequence ID" value="KAI5655304.1"/>
    <property type="molecule type" value="Genomic_DNA"/>
</dbReference>
<name>A0ACC0A531_CATRO</name>
<organism evidence="1 2">
    <name type="scientific">Catharanthus roseus</name>
    <name type="common">Madagascar periwinkle</name>
    <name type="synonym">Vinca rosea</name>
    <dbReference type="NCBI Taxonomy" id="4058"/>
    <lineage>
        <taxon>Eukaryota</taxon>
        <taxon>Viridiplantae</taxon>
        <taxon>Streptophyta</taxon>
        <taxon>Embryophyta</taxon>
        <taxon>Tracheophyta</taxon>
        <taxon>Spermatophyta</taxon>
        <taxon>Magnoliopsida</taxon>
        <taxon>eudicotyledons</taxon>
        <taxon>Gunneridae</taxon>
        <taxon>Pentapetalae</taxon>
        <taxon>asterids</taxon>
        <taxon>lamiids</taxon>
        <taxon>Gentianales</taxon>
        <taxon>Apocynaceae</taxon>
        <taxon>Rauvolfioideae</taxon>
        <taxon>Vinceae</taxon>
        <taxon>Catharanthinae</taxon>
        <taxon>Catharanthus</taxon>
    </lineage>
</organism>
<evidence type="ECO:0000313" key="2">
    <source>
        <dbReference type="Proteomes" id="UP001060085"/>
    </source>
</evidence>
<sequence>MVSTETIRTAVGITGNIISFALFLSPLPTLIQIRKKKSVEQYSVIPYIATILNCGLWFLYSMPMVHPHSILLATVNGIGLIIELLYAFFFIFYSDSKKKRLRVMVLIFAEFLFIAILALLVLNLASTTKQRSAIVGSICTAGNIMMYASPLAIMKLVITTKSVEYMPLFVSLASFANSVNWTAYAFYPFDPFIVVPNGVGAVFGLTQLLLYARFYKSTRKQLAQEDKTEVGLAKKPICENYKSTMDKNGCLPQAQEIPQILDPSLMGSAVVVLIKEPLNSLA</sequence>
<dbReference type="Proteomes" id="UP001060085">
    <property type="component" value="Linkage Group LG07"/>
</dbReference>
<comment type="caution">
    <text evidence="1">The sequence shown here is derived from an EMBL/GenBank/DDBJ whole genome shotgun (WGS) entry which is preliminary data.</text>
</comment>